<feature type="region of interest" description="Disordered" evidence="1">
    <location>
        <begin position="110"/>
        <end position="137"/>
    </location>
</feature>
<feature type="region of interest" description="Disordered" evidence="1">
    <location>
        <begin position="219"/>
        <end position="244"/>
    </location>
</feature>
<feature type="region of interest" description="Disordered" evidence="1">
    <location>
        <begin position="181"/>
        <end position="207"/>
    </location>
</feature>
<dbReference type="EMBL" id="JARKIB010000077">
    <property type="protein sequence ID" value="KAJ7747380.1"/>
    <property type="molecule type" value="Genomic_DNA"/>
</dbReference>
<evidence type="ECO:0000313" key="4">
    <source>
        <dbReference type="Proteomes" id="UP001215598"/>
    </source>
</evidence>
<comment type="caution">
    <text evidence="3">The sequence shown here is derived from an EMBL/GenBank/DDBJ whole genome shotgun (WGS) entry which is preliminary data.</text>
</comment>
<accession>A0AAD7IRP5</accession>
<keyword evidence="2" id="KW-0812">Transmembrane</keyword>
<evidence type="ECO:0000256" key="1">
    <source>
        <dbReference type="SAM" id="MobiDB-lite"/>
    </source>
</evidence>
<keyword evidence="2" id="KW-0472">Membrane</keyword>
<name>A0AAD7IRP5_9AGAR</name>
<evidence type="ECO:0000256" key="2">
    <source>
        <dbReference type="SAM" id="Phobius"/>
    </source>
</evidence>
<feature type="compositionally biased region" description="Basic and acidic residues" evidence="1">
    <location>
        <begin position="83"/>
        <end position="92"/>
    </location>
</feature>
<feature type="region of interest" description="Disordered" evidence="1">
    <location>
        <begin position="297"/>
        <end position="357"/>
    </location>
</feature>
<feature type="transmembrane region" description="Helical" evidence="2">
    <location>
        <begin position="20"/>
        <end position="41"/>
    </location>
</feature>
<feature type="compositionally biased region" description="Low complexity" evidence="1">
    <location>
        <begin position="321"/>
        <end position="331"/>
    </location>
</feature>
<sequence>MGSFAQFLDNAGIHIAPGLFIGIIAGGVVFVVVLVVAVVLVHRRSKRKMMEGAFDKTAFSVAALTLPRPPLPTYPSASPSFPPDREAQKRDDLVGREVRQQEQTYLQLMTDLQRPASRTENPTLPDQAPRRPPFQPPRMMQWDPAPRSPLTAYHIVTAPLSPPPISTPAVADVKALGVAQLQRGPSVRSIDSASEYSVASAPRDPQERTYQPFTLGLAPIPASPSTPKWPSSPGGYAWPKRQRASEIRQQLAPEFYDKVRWKTGGDSVEPAASTPVAQAFPTSSIPVLQAFPGALRAVSSPTSPGPPLRVNVHPPAQRPLSSDSTATASTAQLFYAHASANSSSPTLPTPQPSPRPF</sequence>
<keyword evidence="4" id="KW-1185">Reference proteome</keyword>
<dbReference type="AlphaFoldDB" id="A0AAD7IRP5"/>
<feature type="compositionally biased region" description="Pro residues" evidence="1">
    <location>
        <begin position="347"/>
        <end position="357"/>
    </location>
</feature>
<reference evidence="3" key="1">
    <citation type="submission" date="2023-03" db="EMBL/GenBank/DDBJ databases">
        <title>Massive genome expansion in bonnet fungi (Mycena s.s.) driven by repeated elements and novel gene families across ecological guilds.</title>
        <authorList>
            <consortium name="Lawrence Berkeley National Laboratory"/>
            <person name="Harder C.B."/>
            <person name="Miyauchi S."/>
            <person name="Viragh M."/>
            <person name="Kuo A."/>
            <person name="Thoen E."/>
            <person name="Andreopoulos B."/>
            <person name="Lu D."/>
            <person name="Skrede I."/>
            <person name="Drula E."/>
            <person name="Henrissat B."/>
            <person name="Morin E."/>
            <person name="Kohler A."/>
            <person name="Barry K."/>
            <person name="LaButti K."/>
            <person name="Morin E."/>
            <person name="Salamov A."/>
            <person name="Lipzen A."/>
            <person name="Mereny Z."/>
            <person name="Hegedus B."/>
            <person name="Baldrian P."/>
            <person name="Stursova M."/>
            <person name="Weitz H."/>
            <person name="Taylor A."/>
            <person name="Grigoriev I.V."/>
            <person name="Nagy L.G."/>
            <person name="Martin F."/>
            <person name="Kauserud H."/>
        </authorList>
    </citation>
    <scope>NUCLEOTIDE SEQUENCE</scope>
    <source>
        <strain evidence="3">CBHHK182m</strain>
    </source>
</reference>
<dbReference type="Proteomes" id="UP001215598">
    <property type="component" value="Unassembled WGS sequence"/>
</dbReference>
<gene>
    <name evidence="3" type="ORF">B0H16DRAFT_1888886</name>
</gene>
<feature type="region of interest" description="Disordered" evidence="1">
    <location>
        <begin position="72"/>
        <end position="92"/>
    </location>
</feature>
<keyword evidence="2" id="KW-1133">Transmembrane helix</keyword>
<protein>
    <submittedName>
        <fullName evidence="3">Uncharacterized protein</fullName>
    </submittedName>
</protein>
<evidence type="ECO:0000313" key="3">
    <source>
        <dbReference type="EMBL" id="KAJ7747380.1"/>
    </source>
</evidence>
<proteinExistence type="predicted"/>
<organism evidence="3 4">
    <name type="scientific">Mycena metata</name>
    <dbReference type="NCBI Taxonomy" id="1033252"/>
    <lineage>
        <taxon>Eukaryota</taxon>
        <taxon>Fungi</taxon>
        <taxon>Dikarya</taxon>
        <taxon>Basidiomycota</taxon>
        <taxon>Agaricomycotina</taxon>
        <taxon>Agaricomycetes</taxon>
        <taxon>Agaricomycetidae</taxon>
        <taxon>Agaricales</taxon>
        <taxon>Marasmiineae</taxon>
        <taxon>Mycenaceae</taxon>
        <taxon>Mycena</taxon>
    </lineage>
</organism>